<dbReference type="AlphaFoldDB" id="A0A163VF88"/>
<name>A0A163VF88_9BACL</name>
<feature type="signal peptide" evidence="1">
    <location>
        <begin position="1"/>
        <end position="28"/>
    </location>
</feature>
<dbReference type="Pfam" id="PF02557">
    <property type="entry name" value="VanY"/>
    <property type="match status" value="1"/>
</dbReference>
<comment type="caution">
    <text evidence="3">The sequence shown here is derived from an EMBL/GenBank/DDBJ whole genome shotgun (WGS) entry which is preliminary data.</text>
</comment>
<evidence type="ECO:0000256" key="1">
    <source>
        <dbReference type="SAM" id="SignalP"/>
    </source>
</evidence>
<evidence type="ECO:0000313" key="3">
    <source>
        <dbReference type="EMBL" id="KZE74803.1"/>
    </source>
</evidence>
<dbReference type="Proteomes" id="UP000076563">
    <property type="component" value="Unassembled WGS sequence"/>
</dbReference>
<dbReference type="GO" id="GO:0006508">
    <property type="term" value="P:proteolysis"/>
    <property type="evidence" value="ECO:0007669"/>
    <property type="project" value="InterPro"/>
</dbReference>
<proteinExistence type="predicted"/>
<evidence type="ECO:0000259" key="2">
    <source>
        <dbReference type="Pfam" id="PF02557"/>
    </source>
</evidence>
<feature type="chain" id="PRO_5007846641" description="D-alanyl-D-alanine carboxypeptidase-like core domain-containing protein" evidence="1">
    <location>
        <begin position="29"/>
        <end position="180"/>
    </location>
</feature>
<dbReference type="Gene3D" id="3.30.1380.10">
    <property type="match status" value="1"/>
</dbReference>
<accession>A0A163VF88</accession>
<protein>
    <recommendedName>
        <fullName evidence="2">D-alanyl-D-alanine carboxypeptidase-like core domain-containing protein</fullName>
    </recommendedName>
</protein>
<sequence length="180" mass="20196">MKRTVVTFMLAVALLFSGMGIVTSPAQASAKKCADVLSKMTDPLALRMEAGDTLIWSNVDPKVISAKDKYVKLIKEKGWRIEFSSAYRPYEYQRHLYEIVQNPTICKEEKQKHRLGTEVAKPSKDAPHTAGKAFDATVFDKNGNALNDHKFVKKELIEVAKQAGLYFPMTTKDGVHHILL</sequence>
<gene>
    <name evidence="3" type="ORF">AV654_28045</name>
</gene>
<dbReference type="RefSeq" id="WP_063185225.1">
    <property type="nucleotide sequence ID" value="NZ_LQRA01000075.1"/>
</dbReference>
<dbReference type="EMBL" id="LQRA01000075">
    <property type="protein sequence ID" value="KZE74803.1"/>
    <property type="molecule type" value="Genomic_DNA"/>
</dbReference>
<keyword evidence="1" id="KW-0732">Signal</keyword>
<dbReference type="InterPro" id="IPR003709">
    <property type="entry name" value="VanY-like_core_dom"/>
</dbReference>
<organism evidence="3 4">
    <name type="scientific">Paenibacillus elgii</name>
    <dbReference type="NCBI Taxonomy" id="189691"/>
    <lineage>
        <taxon>Bacteria</taxon>
        <taxon>Bacillati</taxon>
        <taxon>Bacillota</taxon>
        <taxon>Bacilli</taxon>
        <taxon>Bacillales</taxon>
        <taxon>Paenibacillaceae</taxon>
        <taxon>Paenibacillus</taxon>
    </lineage>
</organism>
<evidence type="ECO:0000313" key="4">
    <source>
        <dbReference type="Proteomes" id="UP000076563"/>
    </source>
</evidence>
<dbReference type="SUPFAM" id="SSF55166">
    <property type="entry name" value="Hedgehog/DD-peptidase"/>
    <property type="match status" value="1"/>
</dbReference>
<reference evidence="4" key="1">
    <citation type="submission" date="2016-01" db="EMBL/GenBank/DDBJ databases">
        <title>Draft genome of Chromobacterium sp. F49.</title>
        <authorList>
            <person name="Hong K.W."/>
        </authorList>
    </citation>
    <scope>NUCLEOTIDE SEQUENCE [LARGE SCALE GENOMIC DNA]</scope>
    <source>
        <strain evidence="4">M63</strain>
    </source>
</reference>
<dbReference type="InterPro" id="IPR009045">
    <property type="entry name" value="Zn_M74/Hedgehog-like"/>
</dbReference>
<keyword evidence="4" id="KW-1185">Reference proteome</keyword>
<feature type="domain" description="D-alanyl-D-alanine carboxypeptidase-like core" evidence="2">
    <location>
        <begin position="59"/>
        <end position="167"/>
    </location>
</feature>
<dbReference type="GO" id="GO:0008233">
    <property type="term" value="F:peptidase activity"/>
    <property type="evidence" value="ECO:0007669"/>
    <property type="project" value="InterPro"/>
</dbReference>